<feature type="active site" description="Proton acceptor" evidence="2">
    <location>
        <position position="125"/>
    </location>
</feature>
<evidence type="ECO:0000259" key="4">
    <source>
        <dbReference type="Pfam" id="PF17836"/>
    </source>
</evidence>
<dbReference type="SUPFAM" id="SSF51161">
    <property type="entry name" value="Trimeric LpxA-like enzymes"/>
    <property type="match status" value="1"/>
</dbReference>
<sequence length="200" mass="20989">MYLFGASGHAKVIVDILLSEGKVVKGFYDEDESKKELSGIPVLGKTDTFNDSSAHCIVSIGDNKTRKRVVDKLKARFDTAIHHNAIIGSKVQINVGSVVMPGVVINADTRIGKHVIINTSASVDHDCEIADFVHIAPNSSLCGGVKVGEGTLFGAGATAIPLVTIGKWCVIGAGAVITEDVPDYSLVVGNPGKIIKSIKP</sequence>
<feature type="binding site" evidence="3">
    <location>
        <position position="61"/>
    </location>
    <ligand>
        <name>substrate</name>
    </ligand>
</feature>
<organism evidence="5 6">
    <name type="scientific">Marivirga aurantiaca</name>
    <dbReference type="NCBI Taxonomy" id="2802615"/>
    <lineage>
        <taxon>Bacteria</taxon>
        <taxon>Pseudomonadati</taxon>
        <taxon>Bacteroidota</taxon>
        <taxon>Cytophagia</taxon>
        <taxon>Cytophagales</taxon>
        <taxon>Marivirgaceae</taxon>
        <taxon>Marivirga</taxon>
    </lineage>
</organism>
<evidence type="ECO:0000256" key="2">
    <source>
        <dbReference type="PIRSR" id="PIRSR620019-1"/>
    </source>
</evidence>
<feature type="domain" description="PglD N-terminal" evidence="4">
    <location>
        <begin position="2"/>
        <end position="73"/>
    </location>
</feature>
<dbReference type="NCBIfam" id="TIGR03570">
    <property type="entry name" value="NeuD_NnaD"/>
    <property type="match status" value="1"/>
</dbReference>
<feature type="binding site" evidence="3">
    <location>
        <begin position="7"/>
        <end position="9"/>
    </location>
    <ligand>
        <name>substrate</name>
    </ligand>
</feature>
<dbReference type="PANTHER" id="PTHR43300:SF7">
    <property type="entry name" value="UDP-N-ACETYLBACILLOSAMINE N-ACETYLTRANSFERASE"/>
    <property type="match status" value="1"/>
</dbReference>
<dbReference type="PANTHER" id="PTHR43300">
    <property type="entry name" value="ACETYLTRANSFERASE"/>
    <property type="match status" value="1"/>
</dbReference>
<dbReference type="InterPro" id="IPR020019">
    <property type="entry name" value="AcTrfase_PglD-like"/>
</dbReference>
<dbReference type="InterPro" id="IPR050179">
    <property type="entry name" value="Trans_hexapeptide_repeat"/>
</dbReference>
<dbReference type="CDD" id="cd03360">
    <property type="entry name" value="LbH_AT_putative"/>
    <property type="match status" value="1"/>
</dbReference>
<gene>
    <name evidence="5" type="ORF">JKA74_05310</name>
</gene>
<evidence type="ECO:0000256" key="1">
    <source>
        <dbReference type="ARBA" id="ARBA00007274"/>
    </source>
</evidence>
<feature type="site" description="Increases basicity of active site His" evidence="2">
    <location>
        <position position="126"/>
    </location>
</feature>
<dbReference type="Gene3D" id="2.160.10.10">
    <property type="entry name" value="Hexapeptide repeat proteins"/>
    <property type="match status" value="1"/>
</dbReference>
<name>A0A935C7M4_9BACT</name>
<comment type="caution">
    <text evidence="5">The sequence shown here is derived from an EMBL/GenBank/DDBJ whole genome shotgun (WGS) entry which is preliminary data.</text>
</comment>
<dbReference type="Proteomes" id="UP000611723">
    <property type="component" value="Unassembled WGS sequence"/>
</dbReference>
<evidence type="ECO:0000256" key="3">
    <source>
        <dbReference type="PIRSR" id="PIRSR620019-2"/>
    </source>
</evidence>
<dbReference type="EMBL" id="JAEQBW010000001">
    <property type="protein sequence ID" value="MBK6264447.1"/>
    <property type="molecule type" value="Genomic_DNA"/>
</dbReference>
<keyword evidence="6" id="KW-1185">Reference proteome</keyword>
<reference evidence="5" key="1">
    <citation type="submission" date="2021-01" db="EMBL/GenBank/DDBJ databases">
        <title>Marivirga aurantiaca sp. nov., isolated from intertidal surface sediments.</title>
        <authorList>
            <person name="Zhang M."/>
        </authorList>
    </citation>
    <scope>NUCLEOTIDE SEQUENCE</scope>
    <source>
        <strain evidence="5">S37H4</strain>
    </source>
</reference>
<dbReference type="RefSeq" id="WP_201430109.1">
    <property type="nucleotide sequence ID" value="NZ_JAEQBW010000001.1"/>
</dbReference>
<evidence type="ECO:0000313" key="5">
    <source>
        <dbReference type="EMBL" id="MBK6264447.1"/>
    </source>
</evidence>
<accession>A0A935C7M4</accession>
<dbReference type="Pfam" id="PF17836">
    <property type="entry name" value="PglD_N"/>
    <property type="match status" value="1"/>
</dbReference>
<feature type="binding site" evidence="3">
    <location>
        <position position="134"/>
    </location>
    <ligand>
        <name>acetyl-CoA</name>
        <dbReference type="ChEBI" id="CHEBI:57288"/>
    </ligand>
</feature>
<comment type="similarity">
    <text evidence="1">Belongs to the transferase hexapeptide repeat family.</text>
</comment>
<dbReference type="InterPro" id="IPR011004">
    <property type="entry name" value="Trimer_LpxA-like_sf"/>
</dbReference>
<proteinExistence type="inferred from homology"/>
<evidence type="ECO:0000313" key="6">
    <source>
        <dbReference type="Proteomes" id="UP000611723"/>
    </source>
</evidence>
<dbReference type="AlphaFoldDB" id="A0A935C7M4"/>
<dbReference type="Gene3D" id="3.40.50.20">
    <property type="match status" value="1"/>
</dbReference>
<dbReference type="InterPro" id="IPR041561">
    <property type="entry name" value="PglD_N"/>
</dbReference>
<protein>
    <submittedName>
        <fullName evidence="5">Acetyltransferase</fullName>
    </submittedName>
</protein>